<protein>
    <recommendedName>
        <fullName evidence="1">HTH cro/C1-type domain-containing protein</fullName>
    </recommendedName>
</protein>
<comment type="caution">
    <text evidence="3">The sequence shown here is derived from an EMBL/GenBank/DDBJ whole genome shotgun (WGS) entry which is preliminary data.</text>
</comment>
<dbReference type="RefSeq" id="WP_021975141.1">
    <property type="nucleotide sequence ID" value="NZ_SHSS01000001.1"/>
</dbReference>
<evidence type="ECO:0000313" key="4">
    <source>
        <dbReference type="Proteomes" id="UP000292729"/>
    </source>
</evidence>
<gene>
    <name evidence="2" type="ORF">MCC10100_0002</name>
    <name evidence="3" type="ORF">MCC10119_0066</name>
</gene>
<dbReference type="Proteomes" id="UP000292729">
    <property type="component" value="Unassembled WGS sequence"/>
</dbReference>
<dbReference type="AlphaFoldDB" id="A0A0M0VJ31"/>
<reference evidence="3" key="2">
    <citation type="submission" date="2019-02" db="EMBL/GenBank/DDBJ databases">
        <authorList>
            <person name="Odamaki T."/>
        </authorList>
    </citation>
    <scope>NUCLEOTIDE SEQUENCE</scope>
    <source>
        <strain evidence="2">MCC10100</strain>
        <strain evidence="3">MCC10119</strain>
    </source>
</reference>
<dbReference type="GO" id="GO:0003677">
    <property type="term" value="F:DNA binding"/>
    <property type="evidence" value="ECO:0007669"/>
    <property type="project" value="InterPro"/>
</dbReference>
<evidence type="ECO:0000313" key="3">
    <source>
        <dbReference type="EMBL" id="TCF73375.1"/>
    </source>
</evidence>
<dbReference type="CDD" id="cd00093">
    <property type="entry name" value="HTH_XRE"/>
    <property type="match status" value="1"/>
</dbReference>
<dbReference type="InterPro" id="IPR001387">
    <property type="entry name" value="Cro/C1-type_HTH"/>
</dbReference>
<reference evidence="4 5" key="1">
    <citation type="journal article" date="2018" name="Sci. Rep.">
        <title>Genomic diversity and distribution of Bifidobacterium longum subsp. longum across the human lifespan.</title>
        <authorList>
            <person name="Odamaki T."/>
            <person name="Bottacini F."/>
            <person name="Kato K."/>
            <person name="Mitsuyama E."/>
            <person name="Yoshida K."/>
            <person name="Horigome A."/>
            <person name="Xiao J.Z."/>
            <person name="van Sinderen D."/>
        </authorList>
    </citation>
    <scope>NUCLEOTIDE SEQUENCE [LARGE SCALE GENOMIC DNA]</scope>
    <source>
        <strain evidence="2 5">MCC10100</strain>
        <strain evidence="3 4">MCC10119</strain>
    </source>
</reference>
<organism evidence="3 4">
    <name type="scientific">Bifidobacterium longum subsp. longum</name>
    <dbReference type="NCBI Taxonomy" id="1679"/>
    <lineage>
        <taxon>Bacteria</taxon>
        <taxon>Bacillati</taxon>
        <taxon>Actinomycetota</taxon>
        <taxon>Actinomycetes</taxon>
        <taxon>Bifidobacteriales</taxon>
        <taxon>Bifidobacteriaceae</taxon>
        <taxon>Bifidobacterium</taxon>
    </lineage>
</organism>
<dbReference type="EMBL" id="SHST01000001">
    <property type="protein sequence ID" value="TCF41662.1"/>
    <property type="molecule type" value="Genomic_DNA"/>
</dbReference>
<dbReference type="InterPro" id="IPR010982">
    <property type="entry name" value="Lambda_DNA-bd_dom_sf"/>
</dbReference>
<feature type="domain" description="HTH cro/C1-type" evidence="1">
    <location>
        <begin position="58"/>
        <end position="85"/>
    </location>
</feature>
<name>A0A0M0VJ31_BIFLL</name>
<dbReference type="PROSITE" id="PS50943">
    <property type="entry name" value="HTH_CROC1"/>
    <property type="match status" value="1"/>
</dbReference>
<sequence>MSLTNDREKYIGACVRRARHRWAPIDRDGKIRGSREDLAKRVKELVPNSLVTADVLENIETGRTRLKLSDALDIAIALGVPLVNLFVDVQKPFENNPLFPDGKTNLQIYDEQRLDDFELQAEDTDFKKAGRLLADTNKLQWMLKAYPVHGLVDISAVAEHKYRMALREWNNSQFWIYTDKGRFRMGGYSKTPQPKRGEYSATKQEQVELSLKVFKVLVNTVNDIAKNLNWLGRYAYCIPDEMADRILDAVAEAGRCVQSFDVDAISVSQPKYWDVSFEELVARVRKSNVESLD</sequence>
<dbReference type="EMBL" id="SHTI01000002">
    <property type="protein sequence ID" value="TCF73375.1"/>
    <property type="molecule type" value="Genomic_DNA"/>
</dbReference>
<evidence type="ECO:0000313" key="5">
    <source>
        <dbReference type="Proteomes" id="UP000294241"/>
    </source>
</evidence>
<proteinExistence type="predicted"/>
<dbReference type="Gene3D" id="1.10.260.40">
    <property type="entry name" value="lambda repressor-like DNA-binding domains"/>
    <property type="match status" value="1"/>
</dbReference>
<accession>A0A0M0VJ31</accession>
<dbReference type="Proteomes" id="UP000294241">
    <property type="component" value="Unassembled WGS sequence"/>
</dbReference>
<evidence type="ECO:0000313" key="2">
    <source>
        <dbReference type="EMBL" id="TCF41662.1"/>
    </source>
</evidence>
<evidence type="ECO:0000259" key="1">
    <source>
        <dbReference type="PROSITE" id="PS50943"/>
    </source>
</evidence>